<keyword evidence="7" id="KW-0862">Zinc</keyword>
<reference evidence="11 12" key="1">
    <citation type="submission" date="2015-01" db="EMBL/GenBank/DDBJ databases">
        <title>Genome of allotetraploid Gossypium barbadense reveals genomic plasticity and fiber elongation in cotton evolution.</title>
        <authorList>
            <person name="Chen X."/>
            <person name="Liu X."/>
            <person name="Zhao B."/>
            <person name="Zheng H."/>
            <person name="Hu Y."/>
            <person name="Lu G."/>
            <person name="Yang C."/>
            <person name="Chen J."/>
            <person name="Shan C."/>
            <person name="Zhang L."/>
            <person name="Zhou Y."/>
            <person name="Wang L."/>
            <person name="Guo W."/>
            <person name="Bai Y."/>
            <person name="Ruan J."/>
            <person name="Shangguan X."/>
            <person name="Mao Y."/>
            <person name="Jiang J."/>
            <person name="Zhu Y."/>
            <person name="Lei J."/>
            <person name="Kang H."/>
            <person name="Chen S."/>
            <person name="He X."/>
            <person name="Wang R."/>
            <person name="Wang Y."/>
            <person name="Chen J."/>
            <person name="Wang L."/>
            <person name="Yu S."/>
            <person name="Wang B."/>
            <person name="Wei J."/>
            <person name="Song S."/>
            <person name="Lu X."/>
            <person name="Gao Z."/>
            <person name="Gu W."/>
            <person name="Deng X."/>
            <person name="Ma D."/>
            <person name="Wang S."/>
            <person name="Liang W."/>
            <person name="Fang L."/>
            <person name="Cai C."/>
            <person name="Zhu X."/>
            <person name="Zhou B."/>
            <person name="Zhang Y."/>
            <person name="Chen Z."/>
            <person name="Xu S."/>
            <person name="Zhu R."/>
            <person name="Wang S."/>
            <person name="Zhang T."/>
            <person name="Zhao G."/>
        </authorList>
    </citation>
    <scope>NUCLEOTIDE SEQUENCE [LARGE SCALE GENOMIC DNA]</scope>
    <source>
        <strain evidence="12">cv. Xinhai21</strain>
        <tissue evidence="11">Leaf</tissue>
    </source>
</reference>
<dbReference type="CDD" id="cd16667">
    <property type="entry name" value="RING-H2_RNF126-like"/>
    <property type="match status" value="1"/>
</dbReference>
<dbReference type="PROSITE" id="PS50089">
    <property type="entry name" value="ZF_RING_2"/>
    <property type="match status" value="1"/>
</dbReference>
<dbReference type="Proteomes" id="UP000239757">
    <property type="component" value="Unassembled WGS sequence"/>
</dbReference>
<dbReference type="GO" id="GO:0061630">
    <property type="term" value="F:ubiquitin protein ligase activity"/>
    <property type="evidence" value="ECO:0007669"/>
    <property type="project" value="UniProtKB-EC"/>
</dbReference>
<dbReference type="InterPro" id="IPR001841">
    <property type="entry name" value="Znf_RING"/>
</dbReference>
<evidence type="ECO:0000256" key="3">
    <source>
        <dbReference type="ARBA" id="ARBA00022679"/>
    </source>
</evidence>
<dbReference type="OrthoDB" id="8062037at2759"/>
<feature type="region of interest" description="Disordered" evidence="9">
    <location>
        <begin position="179"/>
        <end position="201"/>
    </location>
</feature>
<evidence type="ECO:0000313" key="12">
    <source>
        <dbReference type="Proteomes" id="UP000239757"/>
    </source>
</evidence>
<dbReference type="GO" id="GO:0005737">
    <property type="term" value="C:cytoplasm"/>
    <property type="evidence" value="ECO:0007669"/>
    <property type="project" value="TreeGrafter"/>
</dbReference>
<evidence type="ECO:0000256" key="6">
    <source>
        <dbReference type="ARBA" id="ARBA00022786"/>
    </source>
</evidence>
<feature type="domain" description="RING-type" evidence="10">
    <location>
        <begin position="453"/>
        <end position="494"/>
    </location>
</feature>
<dbReference type="InterPro" id="IPR013083">
    <property type="entry name" value="Znf_RING/FYVE/PHD"/>
</dbReference>
<name>A0A2P5X4I5_GOSBA</name>
<dbReference type="Gene3D" id="3.30.40.10">
    <property type="entry name" value="Zinc/RING finger domain, C3HC4 (zinc finger)"/>
    <property type="match status" value="1"/>
</dbReference>
<evidence type="ECO:0000256" key="8">
    <source>
        <dbReference type="PROSITE-ProRule" id="PRU00175"/>
    </source>
</evidence>
<dbReference type="GO" id="GO:0008270">
    <property type="term" value="F:zinc ion binding"/>
    <property type="evidence" value="ECO:0007669"/>
    <property type="project" value="UniProtKB-KW"/>
</dbReference>
<accession>A0A2P5X4I5</accession>
<dbReference type="InterPro" id="IPR039525">
    <property type="entry name" value="RNF126-like_zinc-ribbon"/>
</dbReference>
<evidence type="ECO:0000256" key="9">
    <source>
        <dbReference type="SAM" id="MobiDB-lite"/>
    </source>
</evidence>
<evidence type="ECO:0000256" key="1">
    <source>
        <dbReference type="ARBA" id="ARBA00000900"/>
    </source>
</evidence>
<protein>
    <recommendedName>
        <fullName evidence="2">RING-type E3 ubiquitin transferase</fullName>
        <ecNumber evidence="2">2.3.2.27</ecNumber>
    </recommendedName>
</protein>
<comment type="catalytic activity">
    <reaction evidence="1">
        <text>S-ubiquitinyl-[E2 ubiquitin-conjugating enzyme]-L-cysteine + [acceptor protein]-L-lysine = [E2 ubiquitin-conjugating enzyme]-L-cysteine + N(6)-ubiquitinyl-[acceptor protein]-L-lysine.</text>
        <dbReference type="EC" id="2.3.2.27"/>
    </reaction>
</comment>
<dbReference type="PANTHER" id="PTHR15710:SF18">
    <property type="entry name" value="RING-TYPE E3 UBIQUITIN TRANSFERASE"/>
    <property type="match status" value="1"/>
</dbReference>
<evidence type="ECO:0000259" key="10">
    <source>
        <dbReference type="PROSITE" id="PS50089"/>
    </source>
</evidence>
<dbReference type="GO" id="GO:0016567">
    <property type="term" value="P:protein ubiquitination"/>
    <property type="evidence" value="ECO:0007669"/>
    <property type="project" value="TreeGrafter"/>
</dbReference>
<dbReference type="PANTHER" id="PTHR15710">
    <property type="entry name" value="E3 UBIQUITIN-PROTEIN LIGASE PRAJA"/>
    <property type="match status" value="1"/>
</dbReference>
<feature type="compositionally biased region" description="Basic and acidic residues" evidence="9">
    <location>
        <begin position="188"/>
        <end position="199"/>
    </location>
</feature>
<feature type="compositionally biased region" description="Basic and acidic residues" evidence="9">
    <location>
        <begin position="135"/>
        <end position="150"/>
    </location>
</feature>
<dbReference type="SUPFAM" id="SSF57850">
    <property type="entry name" value="RING/U-box"/>
    <property type="match status" value="1"/>
</dbReference>
<evidence type="ECO:0000256" key="4">
    <source>
        <dbReference type="ARBA" id="ARBA00022723"/>
    </source>
</evidence>
<evidence type="ECO:0000256" key="2">
    <source>
        <dbReference type="ARBA" id="ARBA00012483"/>
    </source>
</evidence>
<gene>
    <name evidence="11" type="ORF">GOBAR_AA22416</name>
</gene>
<keyword evidence="6" id="KW-0833">Ubl conjugation pathway</keyword>
<sequence>MSQTQPGERVNGTNGSAPGRNYKLYWCYQCRQSVGIVPTNPSEIICPRCSGQFVCKMEIDRPRMVVDFAASDPSPEVRLFEALSLIMDPLIRISNRNRDCSNNQEPIGWPLLGHRLLGPESVNNPLESLRGRRSHSFDGNEIREQEPAQRFDNQEPLGWPLLRSHLLGAEFVNNPLEHRRRCRSHSSHGSEIREQEHVQRSNNQESLGWPFLRHHFLEVESISDPLEHRQRRRSHSSDGNEIQEPLVWPFLGRYFLGAESISNHLEHRQRRRSYGSNGNEILESLGRPFLRRHFLGAESVSNPLEHRQRCSFHSSGQNENQEPFGWPLLRHHFLGARSVSDPFEHRGRHRLSSDENEIREQEFEATHRPRTWIILRPAGPYGPRIAERSLRQANLVQSGIDPRNFFSGSGLDDLIDQITQTDRPGVPPAPVSTINTIPTVKITEMHLIDNSQCPVCKEEFTVGGEARELPCKHIYHNDCIVPWLRLHNSCPVCRQELPVSSDAESSNSHFSESEVSSGDRGQYRRLRQLASNLCPFHRRHQSSPGNEN</sequence>
<evidence type="ECO:0000256" key="7">
    <source>
        <dbReference type="ARBA" id="ARBA00022833"/>
    </source>
</evidence>
<keyword evidence="5 8" id="KW-0863">Zinc-finger</keyword>
<dbReference type="Pfam" id="PF14369">
    <property type="entry name" value="Zn_ribbon_19"/>
    <property type="match status" value="1"/>
</dbReference>
<proteinExistence type="predicted"/>
<evidence type="ECO:0000256" key="5">
    <source>
        <dbReference type="ARBA" id="ARBA00022771"/>
    </source>
</evidence>
<feature type="compositionally biased region" description="Low complexity" evidence="9">
    <location>
        <begin position="501"/>
        <end position="516"/>
    </location>
</feature>
<dbReference type="FunFam" id="3.30.40.10:FF:000022">
    <property type="entry name" value="E3 ubiquitin-protein ligase RING1-like"/>
    <property type="match status" value="1"/>
</dbReference>
<evidence type="ECO:0000313" key="11">
    <source>
        <dbReference type="EMBL" id="PPR98252.1"/>
    </source>
</evidence>
<dbReference type="EC" id="2.3.2.27" evidence="2"/>
<dbReference type="Pfam" id="PF13639">
    <property type="entry name" value="zf-RING_2"/>
    <property type="match status" value="1"/>
</dbReference>
<keyword evidence="4" id="KW-0479">Metal-binding</keyword>
<feature type="region of interest" description="Disordered" evidence="9">
    <location>
        <begin position="501"/>
        <end position="522"/>
    </location>
</feature>
<keyword evidence="3" id="KW-0808">Transferase</keyword>
<dbReference type="SMART" id="SM00184">
    <property type="entry name" value="RING"/>
    <property type="match status" value="1"/>
</dbReference>
<dbReference type="EMBL" id="KZ665680">
    <property type="protein sequence ID" value="PPR98252.1"/>
    <property type="molecule type" value="Genomic_DNA"/>
</dbReference>
<dbReference type="AlphaFoldDB" id="A0A2P5X4I5"/>
<feature type="region of interest" description="Disordered" evidence="9">
    <location>
        <begin position="127"/>
        <end position="150"/>
    </location>
</feature>
<organism evidence="11 12">
    <name type="scientific">Gossypium barbadense</name>
    <name type="common">Sea Island cotton</name>
    <name type="synonym">Hibiscus barbadensis</name>
    <dbReference type="NCBI Taxonomy" id="3634"/>
    <lineage>
        <taxon>Eukaryota</taxon>
        <taxon>Viridiplantae</taxon>
        <taxon>Streptophyta</taxon>
        <taxon>Embryophyta</taxon>
        <taxon>Tracheophyta</taxon>
        <taxon>Spermatophyta</taxon>
        <taxon>Magnoliopsida</taxon>
        <taxon>eudicotyledons</taxon>
        <taxon>Gunneridae</taxon>
        <taxon>Pentapetalae</taxon>
        <taxon>rosids</taxon>
        <taxon>malvids</taxon>
        <taxon>Malvales</taxon>
        <taxon>Malvaceae</taxon>
        <taxon>Malvoideae</taxon>
        <taxon>Gossypium</taxon>
    </lineage>
</organism>